<name>A0A8H7U3V7_9APHY</name>
<evidence type="ECO:0000313" key="2">
    <source>
        <dbReference type="EMBL" id="KAF9818033.1"/>
    </source>
</evidence>
<feature type="compositionally biased region" description="Polar residues" evidence="1">
    <location>
        <begin position="1"/>
        <end position="10"/>
    </location>
</feature>
<evidence type="ECO:0000313" key="3">
    <source>
        <dbReference type="Proteomes" id="UP000639403"/>
    </source>
</evidence>
<proteinExistence type="predicted"/>
<dbReference type="Proteomes" id="UP000639403">
    <property type="component" value="Unassembled WGS sequence"/>
</dbReference>
<gene>
    <name evidence="2" type="ORF">IEO21_02994</name>
</gene>
<reference evidence="2" key="2">
    <citation type="journal article" name="Front. Microbiol.">
        <title>Degradative Capacity of Two Strains of Rhodonia placenta: From Phenotype to Genotype.</title>
        <authorList>
            <person name="Kolle M."/>
            <person name="Horta M.A.C."/>
            <person name="Nowrousian M."/>
            <person name="Ohm R.A."/>
            <person name="Benz J.P."/>
            <person name="Pilgard A."/>
        </authorList>
    </citation>
    <scope>NUCLEOTIDE SEQUENCE</scope>
    <source>
        <strain evidence="2">FPRL280</strain>
    </source>
</reference>
<dbReference type="AlphaFoldDB" id="A0A8H7U3V7"/>
<organism evidence="2 3">
    <name type="scientific">Rhodonia placenta</name>
    <dbReference type="NCBI Taxonomy" id="104341"/>
    <lineage>
        <taxon>Eukaryota</taxon>
        <taxon>Fungi</taxon>
        <taxon>Dikarya</taxon>
        <taxon>Basidiomycota</taxon>
        <taxon>Agaricomycotina</taxon>
        <taxon>Agaricomycetes</taxon>
        <taxon>Polyporales</taxon>
        <taxon>Adustoporiaceae</taxon>
        <taxon>Rhodonia</taxon>
    </lineage>
</organism>
<feature type="region of interest" description="Disordered" evidence="1">
    <location>
        <begin position="1"/>
        <end position="35"/>
    </location>
</feature>
<evidence type="ECO:0000256" key="1">
    <source>
        <dbReference type="SAM" id="MobiDB-lite"/>
    </source>
</evidence>
<comment type="caution">
    <text evidence="2">The sequence shown here is derived from an EMBL/GenBank/DDBJ whole genome shotgun (WGS) entry which is preliminary data.</text>
</comment>
<accession>A0A8H7U3V7</accession>
<sequence length="78" mass="8528">MPGAGSTHQALSEMEDELGRRAIKNPRPPSQLVTGGFSARYPFISQVLTVELGFYKPVELAILRTLRLSLSSPETSIL</sequence>
<dbReference type="EMBL" id="JADOXO010000034">
    <property type="protein sequence ID" value="KAF9818033.1"/>
    <property type="molecule type" value="Genomic_DNA"/>
</dbReference>
<protein>
    <submittedName>
        <fullName evidence="2">Uncharacterized protein</fullName>
    </submittedName>
</protein>
<reference evidence="2" key="1">
    <citation type="submission" date="2020-11" db="EMBL/GenBank/DDBJ databases">
        <authorList>
            <person name="Koelle M."/>
            <person name="Horta M.A.C."/>
            <person name="Nowrousian M."/>
            <person name="Ohm R.A."/>
            <person name="Benz P."/>
            <person name="Pilgard A."/>
        </authorList>
    </citation>
    <scope>NUCLEOTIDE SEQUENCE</scope>
    <source>
        <strain evidence="2">FPRL280</strain>
    </source>
</reference>